<comment type="caution">
    <text evidence="1">The sequence shown here is derived from an EMBL/GenBank/DDBJ whole genome shotgun (WGS) entry which is preliminary data.</text>
</comment>
<evidence type="ECO:0000313" key="1">
    <source>
        <dbReference type="EMBL" id="KAK3175113.1"/>
    </source>
</evidence>
<sequence length="239" mass="27551">MPWAHQSSYLDYKDAELHDMLKQHYLPLSGTKAQKASRMQAFFDAHKAVDHRTSPFRFLELPPEIRNKIYTLAATQCFYGKTKVDWDHGAIWQPGLIRCSKQLRDEGLLLFFRHHHFDFCLYFFPACMTNLFAWFDTIGETACKEIRHLSLQGKLDTSDVPTMDRVHARLSDKATVVYTFFAFKEGTELAKIREIYQEMNAPKVPVYDAGNYDEVLASYVGGVAQCRLREPSLTFCSGS</sequence>
<dbReference type="PANTHER" id="PTHR42085">
    <property type="entry name" value="F-BOX DOMAIN-CONTAINING PROTEIN"/>
    <property type="match status" value="1"/>
</dbReference>
<accession>A0AAE0DPV6</accession>
<evidence type="ECO:0000313" key="2">
    <source>
        <dbReference type="Proteomes" id="UP001276659"/>
    </source>
</evidence>
<keyword evidence="2" id="KW-1185">Reference proteome</keyword>
<dbReference type="EMBL" id="JASNWA010000006">
    <property type="protein sequence ID" value="KAK3175113.1"/>
    <property type="molecule type" value="Genomic_DNA"/>
</dbReference>
<proteinExistence type="predicted"/>
<organism evidence="1 2">
    <name type="scientific">Lepraria neglecta</name>
    <dbReference type="NCBI Taxonomy" id="209136"/>
    <lineage>
        <taxon>Eukaryota</taxon>
        <taxon>Fungi</taxon>
        <taxon>Dikarya</taxon>
        <taxon>Ascomycota</taxon>
        <taxon>Pezizomycotina</taxon>
        <taxon>Lecanoromycetes</taxon>
        <taxon>OSLEUM clade</taxon>
        <taxon>Lecanoromycetidae</taxon>
        <taxon>Lecanorales</taxon>
        <taxon>Lecanorineae</taxon>
        <taxon>Stereocaulaceae</taxon>
        <taxon>Lepraria</taxon>
    </lineage>
</organism>
<name>A0AAE0DPV6_9LECA</name>
<dbReference type="AlphaFoldDB" id="A0AAE0DPV6"/>
<dbReference type="InterPro" id="IPR038883">
    <property type="entry name" value="AN11006-like"/>
</dbReference>
<gene>
    <name evidence="1" type="ORF">OEA41_002359</name>
</gene>
<protein>
    <submittedName>
        <fullName evidence="1">Uncharacterized protein</fullName>
    </submittedName>
</protein>
<reference evidence="1" key="1">
    <citation type="submission" date="2022-11" db="EMBL/GenBank/DDBJ databases">
        <title>Chromosomal genome sequence assembly and mating type (MAT) locus characterization of the leprose asexual lichenized fungus Lepraria neglecta (Nyl.) Erichsen.</title>
        <authorList>
            <person name="Allen J.L."/>
            <person name="Pfeffer B."/>
        </authorList>
    </citation>
    <scope>NUCLEOTIDE SEQUENCE</scope>
    <source>
        <strain evidence="1">Allen 5258</strain>
    </source>
</reference>
<dbReference type="PANTHER" id="PTHR42085:SF8">
    <property type="entry name" value="F-BOX DOMAIN-CONTAINING PROTEIN"/>
    <property type="match status" value="1"/>
</dbReference>
<dbReference type="Proteomes" id="UP001276659">
    <property type="component" value="Unassembled WGS sequence"/>
</dbReference>